<keyword evidence="3" id="KW-1185">Reference proteome</keyword>
<proteinExistence type="predicted"/>
<dbReference type="Gene3D" id="2.60.40.1260">
    <property type="entry name" value="Lamin Tail domain"/>
    <property type="match status" value="1"/>
</dbReference>
<dbReference type="Proteomes" id="UP000054010">
    <property type="component" value="Unassembled WGS sequence"/>
</dbReference>
<dbReference type="HOGENOM" id="CLU_1007195_0_0_0"/>
<accession>E1IE24</accession>
<sequence length="328" mass="35141">MDQAEALVTGVVRIGYGVVGWPLQLLPEESRIHLNNAIRALSLGVIDVPKGLVDIAVREVERWADEDSGPVGRTTLKVEIIDESHIAPRLIAAPVKVEEPAPVKIVAEKPAAPVKIVTEEPAPVKIVVEEPVAPVVVEEPVAPVVVEEPVAPVVVEEPVAPVVVEEPVAPVVAEEPVAPVVAEEPVAPVVVEEPVAPVVAEEPVAPVVAEAPAQVSGVTITHIEYDPPGRDLDGEYVLIWNNSENPVKMNGWTLSDGDAKHTFTFRNYTLAPNAEIKVWSKRGKTGGGNFYWSNRIAIWNNDGDTGTLKDAEGNIISTYSYSGKKKKS</sequence>
<evidence type="ECO:0000313" key="2">
    <source>
        <dbReference type="EMBL" id="EFO80566.1"/>
    </source>
</evidence>
<reference evidence="2 3" key="1">
    <citation type="journal article" date="2011" name="J. Bacteriol.">
        <title>Draft genome sequence of the anoxygenic filamentous phototrophic bacterium Oscillochloris trichoides subsp. DG-6.</title>
        <authorList>
            <person name="Kuznetsov B.B."/>
            <person name="Ivanovsky R.N."/>
            <person name="Keppen O.I."/>
            <person name="Sukhacheva M.V."/>
            <person name="Bumazhkin B.K."/>
            <person name="Patutina E.O."/>
            <person name="Beletsky A.V."/>
            <person name="Mardanov A.V."/>
            <person name="Baslerov R.V."/>
            <person name="Panteleeva A.N."/>
            <person name="Kolganova T.V."/>
            <person name="Ravin N.V."/>
            <person name="Skryabin K.G."/>
        </authorList>
    </citation>
    <scope>NUCLEOTIDE SEQUENCE [LARGE SCALE GENOMIC DNA]</scope>
    <source>
        <strain evidence="2 3">DG-6</strain>
    </source>
</reference>
<dbReference type="eggNOG" id="COG2333">
    <property type="taxonomic scope" value="Bacteria"/>
</dbReference>
<gene>
    <name evidence="2" type="ORF">OSCT_1575</name>
</gene>
<dbReference type="SUPFAM" id="SSF74853">
    <property type="entry name" value="Lamin A/C globular tail domain"/>
    <property type="match status" value="1"/>
</dbReference>
<comment type="caution">
    <text evidence="2">The sequence shown here is derived from an EMBL/GenBank/DDBJ whole genome shotgun (WGS) entry which is preliminary data.</text>
</comment>
<evidence type="ECO:0000313" key="3">
    <source>
        <dbReference type="Proteomes" id="UP000054010"/>
    </source>
</evidence>
<dbReference type="InterPro" id="IPR001322">
    <property type="entry name" value="Lamin_tail_dom"/>
</dbReference>
<organism evidence="2 3">
    <name type="scientific">Oscillochloris trichoides DG-6</name>
    <dbReference type="NCBI Taxonomy" id="765420"/>
    <lineage>
        <taxon>Bacteria</taxon>
        <taxon>Bacillati</taxon>
        <taxon>Chloroflexota</taxon>
        <taxon>Chloroflexia</taxon>
        <taxon>Chloroflexales</taxon>
        <taxon>Chloroflexineae</taxon>
        <taxon>Oscillochloridaceae</taxon>
        <taxon>Oscillochloris</taxon>
    </lineage>
</organism>
<dbReference type="EMBL" id="ADVR01000049">
    <property type="protein sequence ID" value="EFO80566.1"/>
    <property type="molecule type" value="Genomic_DNA"/>
</dbReference>
<evidence type="ECO:0000259" key="1">
    <source>
        <dbReference type="PROSITE" id="PS51841"/>
    </source>
</evidence>
<dbReference type="eggNOG" id="COG4223">
    <property type="taxonomic scope" value="Bacteria"/>
</dbReference>
<dbReference type="Pfam" id="PF00932">
    <property type="entry name" value="LTD"/>
    <property type="match status" value="1"/>
</dbReference>
<dbReference type="STRING" id="765420.OSCT_1575"/>
<protein>
    <recommendedName>
        <fullName evidence="1">LTD domain-containing protein</fullName>
    </recommendedName>
</protein>
<dbReference type="AlphaFoldDB" id="E1IE24"/>
<dbReference type="InterPro" id="IPR036415">
    <property type="entry name" value="Lamin_tail_dom_sf"/>
</dbReference>
<name>E1IE24_9CHLR</name>
<feature type="domain" description="LTD" evidence="1">
    <location>
        <begin position="207"/>
        <end position="323"/>
    </location>
</feature>
<dbReference type="PROSITE" id="PS51841">
    <property type="entry name" value="LTD"/>
    <property type="match status" value="1"/>
</dbReference>